<dbReference type="AlphaFoldDB" id="A0A494XDJ6"/>
<dbReference type="RefSeq" id="WP_121089564.1">
    <property type="nucleotide sequence ID" value="NZ_RBZU01000012.1"/>
</dbReference>
<protein>
    <submittedName>
        <fullName evidence="1">Uncharacterized protein</fullName>
    </submittedName>
</protein>
<accession>A0A494XDJ6</accession>
<name>A0A494XDJ6_9BURK</name>
<comment type="caution">
    <text evidence="1">The sequence shown here is derived from an EMBL/GenBank/DDBJ whole genome shotgun (WGS) entry which is preliminary data.</text>
</comment>
<reference evidence="1 2" key="1">
    <citation type="submission" date="2018-10" db="EMBL/GenBank/DDBJ databases">
        <title>Robbsia sp. DHC34, isolated from soil.</title>
        <authorList>
            <person name="Gao Z.-H."/>
            <person name="Qiu L.-H."/>
        </authorList>
    </citation>
    <scope>NUCLEOTIDE SEQUENCE [LARGE SCALE GENOMIC DNA]</scope>
    <source>
        <strain evidence="1 2">DHC34</strain>
    </source>
</reference>
<keyword evidence="2" id="KW-1185">Reference proteome</keyword>
<proteinExistence type="predicted"/>
<gene>
    <name evidence="1" type="ORF">D7S86_22515</name>
</gene>
<dbReference type="OrthoDB" id="9135794at2"/>
<evidence type="ECO:0000313" key="1">
    <source>
        <dbReference type="EMBL" id="RKP47741.1"/>
    </source>
</evidence>
<dbReference type="EMBL" id="RBZU01000012">
    <property type="protein sequence ID" value="RKP47741.1"/>
    <property type="molecule type" value="Genomic_DNA"/>
</dbReference>
<dbReference type="InterPro" id="IPR014903">
    <property type="entry name" value="DUF1796"/>
</dbReference>
<organism evidence="1 2">
    <name type="scientific">Pararobbsia silviterrae</name>
    <dbReference type="NCBI Taxonomy" id="1792498"/>
    <lineage>
        <taxon>Bacteria</taxon>
        <taxon>Pseudomonadati</taxon>
        <taxon>Pseudomonadota</taxon>
        <taxon>Betaproteobacteria</taxon>
        <taxon>Burkholderiales</taxon>
        <taxon>Burkholderiaceae</taxon>
        <taxon>Pararobbsia</taxon>
    </lineage>
</organism>
<evidence type="ECO:0000313" key="2">
    <source>
        <dbReference type="Proteomes" id="UP000270342"/>
    </source>
</evidence>
<dbReference type="Pfam" id="PF08795">
    <property type="entry name" value="DUF1796"/>
    <property type="match status" value="1"/>
</dbReference>
<sequence>MLNRMFSRGVSQVVADAPVAEVASSEHERLARAGLRAAYLGILGREPDAPGFKDNLRQFADASFEDGMTRIVNGFVQSPEALPILMSHVVHHMRPEAARHRVSKGPTYHHAVSLGFNCMPSRVFKQYGLKRYSLPFDWIFSGPRAVDHMIRDDFGEMMSPRHYVPIPVEARGSSNLGICDHRFYLDAFGVKDMFNHHDPSKAEDRGYLGRCVYRFKKLYELDEPKLYVATVEDDAYVPHEASSLNDAIHARSRKAKLLFVRLGNAPEGSLAPIVTSEQHGEDFEVVRFLGVGRVDDVVFPNMLDEIAFMWMLLRHDIVPSNTIPGGAR</sequence>
<dbReference type="Proteomes" id="UP000270342">
    <property type="component" value="Unassembled WGS sequence"/>
</dbReference>